<dbReference type="Proteomes" id="UP000219369">
    <property type="component" value="Unassembled WGS sequence"/>
</dbReference>
<dbReference type="VEuPathDB" id="FungiDB:FOMG_18810"/>
<dbReference type="Pfam" id="PF02902">
    <property type="entry name" value="Peptidase_C48"/>
    <property type="match status" value="1"/>
</dbReference>
<dbReference type="GO" id="GO:0008234">
    <property type="term" value="F:cysteine-type peptidase activity"/>
    <property type="evidence" value="ECO:0007669"/>
    <property type="project" value="InterPro"/>
</dbReference>
<evidence type="ECO:0000256" key="3">
    <source>
        <dbReference type="ARBA" id="ARBA00022801"/>
    </source>
</evidence>
<dbReference type="SUPFAM" id="SSF54001">
    <property type="entry name" value="Cysteine proteinases"/>
    <property type="match status" value="1"/>
</dbReference>
<dbReference type="AlphaFoldDB" id="A0A2H3TVT9"/>
<feature type="region of interest" description="Disordered" evidence="5">
    <location>
        <begin position="1"/>
        <end position="38"/>
    </location>
</feature>
<evidence type="ECO:0000256" key="5">
    <source>
        <dbReference type="SAM" id="MobiDB-lite"/>
    </source>
</evidence>
<comment type="similarity">
    <text evidence="1">Belongs to the peptidase C48 family.</text>
</comment>
<evidence type="ECO:0000313" key="7">
    <source>
        <dbReference type="EMBL" id="SCO92733.1"/>
    </source>
</evidence>
<dbReference type="PROSITE" id="PS50600">
    <property type="entry name" value="ULP_PROTEASE"/>
    <property type="match status" value="1"/>
</dbReference>
<protein>
    <recommendedName>
        <fullName evidence="6">Ubiquitin-like protease family profile domain-containing protein</fullName>
    </recommendedName>
</protein>
<organism evidence="7 8">
    <name type="scientific">Fusarium oxysporum</name>
    <name type="common">Fusarium vascular wilt</name>
    <dbReference type="NCBI Taxonomy" id="5507"/>
    <lineage>
        <taxon>Eukaryota</taxon>
        <taxon>Fungi</taxon>
        <taxon>Dikarya</taxon>
        <taxon>Ascomycota</taxon>
        <taxon>Pezizomycotina</taxon>
        <taxon>Sordariomycetes</taxon>
        <taxon>Hypocreomycetidae</taxon>
        <taxon>Hypocreales</taxon>
        <taxon>Nectriaceae</taxon>
        <taxon>Fusarium</taxon>
        <taxon>Fusarium oxysporum species complex</taxon>
    </lineage>
</organism>
<keyword evidence="3" id="KW-0378">Hydrolase</keyword>
<proteinExistence type="inferred from homology"/>
<keyword evidence="4" id="KW-0175">Coiled coil</keyword>
<name>A0A2H3TVT9_FUSOX</name>
<accession>A0A2H3TVT9</accession>
<dbReference type="InterPro" id="IPR038765">
    <property type="entry name" value="Papain-like_cys_pep_sf"/>
</dbReference>
<evidence type="ECO:0000256" key="4">
    <source>
        <dbReference type="SAM" id="Coils"/>
    </source>
</evidence>
<dbReference type="Gene3D" id="3.40.395.10">
    <property type="entry name" value="Adenoviral Proteinase, Chain A"/>
    <property type="match status" value="1"/>
</dbReference>
<keyword evidence="2" id="KW-0645">Protease</keyword>
<feature type="coiled-coil region" evidence="4">
    <location>
        <begin position="470"/>
        <end position="511"/>
    </location>
</feature>
<feature type="region of interest" description="Disordered" evidence="5">
    <location>
        <begin position="595"/>
        <end position="617"/>
    </location>
</feature>
<dbReference type="OrthoDB" id="5048491at2759"/>
<gene>
    <name evidence="7" type="ORF">FRV6_16861</name>
</gene>
<feature type="domain" description="Ubiquitin-like protease family profile" evidence="6">
    <location>
        <begin position="197"/>
        <end position="377"/>
    </location>
</feature>
<evidence type="ECO:0000256" key="2">
    <source>
        <dbReference type="ARBA" id="ARBA00022670"/>
    </source>
</evidence>
<dbReference type="GO" id="GO:0019783">
    <property type="term" value="F:ubiquitin-like protein peptidase activity"/>
    <property type="evidence" value="ECO:0007669"/>
    <property type="project" value="UniProtKB-ARBA"/>
</dbReference>
<reference evidence="8" key="1">
    <citation type="submission" date="2016-09" db="EMBL/GenBank/DDBJ databases">
        <authorList>
            <person name="Guldener U."/>
        </authorList>
    </citation>
    <scope>NUCLEOTIDE SEQUENCE [LARGE SCALE GENOMIC DNA]</scope>
    <source>
        <strain evidence="8">V64-1</strain>
    </source>
</reference>
<dbReference type="GO" id="GO:0006508">
    <property type="term" value="P:proteolysis"/>
    <property type="evidence" value="ECO:0007669"/>
    <property type="project" value="UniProtKB-KW"/>
</dbReference>
<dbReference type="InterPro" id="IPR003653">
    <property type="entry name" value="Peptidase_C48_C"/>
</dbReference>
<feature type="region of interest" description="Disordered" evidence="5">
    <location>
        <begin position="153"/>
        <end position="186"/>
    </location>
</feature>
<evidence type="ECO:0000259" key="6">
    <source>
        <dbReference type="PROSITE" id="PS50600"/>
    </source>
</evidence>
<dbReference type="EMBL" id="FMJY01000013">
    <property type="protein sequence ID" value="SCO92733.1"/>
    <property type="molecule type" value="Genomic_DNA"/>
</dbReference>
<sequence>MSHHETGDLLPAVSDVSHSSAPLNSGKEAPKKRNATKPTYYDKRKAKIWTDLHKLVGEECWPSVQSILETGKSDTTLTNIHGWLIYARKNNLNTENVFKNQTKPTKAVQTGLIDILNALDRKEDGAGLGATIEASSGTGTEIIVGSDAQHTVGADSGVRLPSSPSPSPPQSQSSKTSPFGRPKKKLKVTNSGWVDIIAQSSSEDEELEREKTLVSVAERAKVIHTQLKGDERLNDDTIYIISQTFQLVFAPNTPMRILDTMMFKIDERKVPSQLKHIPKSGEPIYIPLHHKSVEHWASCVLLFESDSEPSSEINSIRLDFYDSSESVVRAKKVNAFFTEWIKEHYPNFKLTFDQKKTAQQNDKTSCGVFVLETIRRLIASEDVTRTIEPRDAKKCFLDMITSIDTNSPSPSTNLQVIEAIKALERNCDRSAIMDGSLSTTQESTSMPAQDMIRQLRSQVESEGMPIAERLSLAKKECKRSTEEDKQLELELKDARKDLDCAKAKVLAVEDALATFSESITTDETTDDLSIGAHLQTTKDEPMSDGTPNLNSLVKNPRSTDMLDTFSCVVKNAASELMQADRARIKDKLAEAMEKARRKPREEVESAERKVEQLTERERHLQTRKRHLDATINLYESLLYLASDGGGKQVDESLSTGDVMPSR</sequence>
<dbReference type="VEuPathDB" id="FungiDB:HZS61_007374"/>
<evidence type="ECO:0000313" key="8">
    <source>
        <dbReference type="Proteomes" id="UP000219369"/>
    </source>
</evidence>
<evidence type="ECO:0000256" key="1">
    <source>
        <dbReference type="ARBA" id="ARBA00005234"/>
    </source>
</evidence>